<dbReference type="AlphaFoldDB" id="A0A9W6TNK7"/>
<accession>A0A9W6TNK7</accession>
<evidence type="ECO:0000313" key="2">
    <source>
        <dbReference type="EMBL" id="GMF17604.1"/>
    </source>
</evidence>
<dbReference type="EMBL" id="BSXT01000103">
    <property type="protein sequence ID" value="GMF17604.1"/>
    <property type="molecule type" value="Genomic_DNA"/>
</dbReference>
<feature type="compositionally biased region" description="Basic and acidic residues" evidence="1">
    <location>
        <begin position="88"/>
        <end position="103"/>
    </location>
</feature>
<sequence length="103" mass="10944">MTKLSAVSSSSAPDIRELWGQCRHTEIKLVLLAARRLANGNGCGVPLASELAGDRQCADRLALGTQPKPTVDADTQPDPSVGTGTRPQLHEGGCDRRKEVPLE</sequence>
<reference evidence="2" key="1">
    <citation type="submission" date="2023-04" db="EMBL/GenBank/DDBJ databases">
        <title>Phytophthora fragariaefolia NBRC 109709.</title>
        <authorList>
            <person name="Ichikawa N."/>
            <person name="Sato H."/>
            <person name="Tonouchi N."/>
        </authorList>
    </citation>
    <scope>NUCLEOTIDE SEQUENCE</scope>
    <source>
        <strain evidence="2">NBRC 109709</strain>
    </source>
</reference>
<organism evidence="2 3">
    <name type="scientific">Phytophthora fragariaefolia</name>
    <dbReference type="NCBI Taxonomy" id="1490495"/>
    <lineage>
        <taxon>Eukaryota</taxon>
        <taxon>Sar</taxon>
        <taxon>Stramenopiles</taxon>
        <taxon>Oomycota</taxon>
        <taxon>Peronosporomycetes</taxon>
        <taxon>Peronosporales</taxon>
        <taxon>Peronosporaceae</taxon>
        <taxon>Phytophthora</taxon>
    </lineage>
</organism>
<dbReference type="Proteomes" id="UP001165121">
    <property type="component" value="Unassembled WGS sequence"/>
</dbReference>
<proteinExistence type="predicted"/>
<comment type="caution">
    <text evidence="2">The sequence shown here is derived from an EMBL/GenBank/DDBJ whole genome shotgun (WGS) entry which is preliminary data.</text>
</comment>
<keyword evidence="3" id="KW-1185">Reference proteome</keyword>
<feature type="region of interest" description="Disordered" evidence="1">
    <location>
        <begin position="63"/>
        <end position="103"/>
    </location>
</feature>
<gene>
    <name evidence="2" type="ORF">Pfra01_000127500</name>
</gene>
<evidence type="ECO:0000313" key="3">
    <source>
        <dbReference type="Proteomes" id="UP001165121"/>
    </source>
</evidence>
<evidence type="ECO:0000256" key="1">
    <source>
        <dbReference type="SAM" id="MobiDB-lite"/>
    </source>
</evidence>
<name>A0A9W6TNK7_9STRA</name>
<protein>
    <submittedName>
        <fullName evidence="2">Unnamed protein product</fullName>
    </submittedName>
</protein>